<dbReference type="InterPro" id="IPR001054">
    <property type="entry name" value="A/G_cyclase"/>
</dbReference>
<proteinExistence type="predicted"/>
<dbReference type="AlphaFoldDB" id="A0A0F9UNJ2"/>
<organism evidence="3">
    <name type="scientific">marine sediment metagenome</name>
    <dbReference type="NCBI Taxonomy" id="412755"/>
    <lineage>
        <taxon>unclassified sequences</taxon>
        <taxon>metagenomes</taxon>
        <taxon>ecological metagenomes</taxon>
    </lineage>
</organism>
<dbReference type="EMBL" id="LAZR01000123">
    <property type="protein sequence ID" value="KKN89082.1"/>
    <property type="molecule type" value="Genomic_DNA"/>
</dbReference>
<feature type="transmembrane region" description="Helical" evidence="1">
    <location>
        <begin position="38"/>
        <end position="57"/>
    </location>
</feature>
<dbReference type="InterPro" id="IPR050697">
    <property type="entry name" value="Adenylyl/Guanylyl_Cyclase_3/4"/>
</dbReference>
<dbReference type="Pfam" id="PF00211">
    <property type="entry name" value="Guanylate_cyc"/>
    <property type="match status" value="1"/>
</dbReference>
<feature type="transmembrane region" description="Helical" evidence="1">
    <location>
        <begin position="94"/>
        <end position="115"/>
    </location>
</feature>
<dbReference type="Gene3D" id="3.30.70.1230">
    <property type="entry name" value="Nucleotide cyclase"/>
    <property type="match status" value="1"/>
</dbReference>
<dbReference type="SUPFAM" id="SSF55073">
    <property type="entry name" value="Nucleotide cyclase"/>
    <property type="match status" value="1"/>
</dbReference>
<evidence type="ECO:0000256" key="1">
    <source>
        <dbReference type="SAM" id="Phobius"/>
    </source>
</evidence>
<dbReference type="InterPro" id="IPR029787">
    <property type="entry name" value="Nucleotide_cyclase"/>
</dbReference>
<protein>
    <recommendedName>
        <fullName evidence="2">Guanylate cyclase domain-containing protein</fullName>
    </recommendedName>
</protein>
<sequence>MSKRAKLVSPFVRRRSAGAIPDRVQEVVAEFEADSERLIGWVQFGIGVFITILYLVSPRPSDALMQQPVPVSLAIYLAFTALRLFLSYRTRLPGWFLVVSMLVDIALLYGLIWYFHIQYGQSAGFSLQAPTVMYVFIFIAIRALRFDPIWVISIGAIAALGWVGMTFYAIHAAGMQAITRSFVEYIQSDRILVGAEIDKIVAILVLTIVLALALTRAKRLLAAAVLEHVEREEIRRFLPADVERVITKSPVSVVAGDAEERDAAIIVLDIRGFTKFVEANEPKRVVETLVGLHALIVPIIQRHGGIVDKYLGDGLLATFGATSPSQTAAADALRALVEIMDVSRQWSRAMSEEHGDGSLRVNGAATAGPVVFAALGDEFRLEYTVIGDAVNLAAKLEKHNKVEATSALTTRGTYDLACIQGFSAEEQATQRGGCQVAGVEKPTDLVVIAA</sequence>
<accession>A0A0F9UNJ2</accession>
<reference evidence="3" key="1">
    <citation type="journal article" date="2015" name="Nature">
        <title>Complex archaea that bridge the gap between prokaryotes and eukaryotes.</title>
        <authorList>
            <person name="Spang A."/>
            <person name="Saw J.H."/>
            <person name="Jorgensen S.L."/>
            <person name="Zaremba-Niedzwiedzka K."/>
            <person name="Martijn J."/>
            <person name="Lind A.E."/>
            <person name="van Eijk R."/>
            <person name="Schleper C."/>
            <person name="Guy L."/>
            <person name="Ettema T.J."/>
        </authorList>
    </citation>
    <scope>NUCLEOTIDE SEQUENCE</scope>
</reference>
<feature type="transmembrane region" description="Helical" evidence="1">
    <location>
        <begin position="150"/>
        <end position="170"/>
    </location>
</feature>
<feature type="transmembrane region" description="Helical" evidence="1">
    <location>
        <begin position="69"/>
        <end position="88"/>
    </location>
</feature>
<dbReference type="PANTHER" id="PTHR43081">
    <property type="entry name" value="ADENYLATE CYCLASE, TERMINAL-DIFFERENTIATION SPECIFIC-RELATED"/>
    <property type="match status" value="1"/>
</dbReference>
<dbReference type="SMART" id="SM00044">
    <property type="entry name" value="CYCc"/>
    <property type="match status" value="1"/>
</dbReference>
<keyword evidence="1" id="KW-0472">Membrane</keyword>
<keyword evidence="1" id="KW-0812">Transmembrane</keyword>
<dbReference type="GO" id="GO:0009190">
    <property type="term" value="P:cyclic nucleotide biosynthetic process"/>
    <property type="evidence" value="ECO:0007669"/>
    <property type="project" value="InterPro"/>
</dbReference>
<feature type="domain" description="Guanylate cyclase" evidence="2">
    <location>
        <begin position="264"/>
        <end position="397"/>
    </location>
</feature>
<dbReference type="PANTHER" id="PTHR43081:SF1">
    <property type="entry name" value="ADENYLATE CYCLASE, TERMINAL-DIFFERENTIATION SPECIFIC"/>
    <property type="match status" value="1"/>
</dbReference>
<evidence type="ECO:0000259" key="2">
    <source>
        <dbReference type="PROSITE" id="PS50125"/>
    </source>
</evidence>
<feature type="transmembrane region" description="Helical" evidence="1">
    <location>
        <begin position="127"/>
        <end position="144"/>
    </location>
</feature>
<keyword evidence="1" id="KW-1133">Transmembrane helix</keyword>
<comment type="caution">
    <text evidence="3">The sequence shown here is derived from an EMBL/GenBank/DDBJ whole genome shotgun (WGS) entry which is preliminary data.</text>
</comment>
<evidence type="ECO:0000313" key="3">
    <source>
        <dbReference type="EMBL" id="KKN89082.1"/>
    </source>
</evidence>
<gene>
    <name evidence="3" type="ORF">LCGC14_0242750</name>
</gene>
<dbReference type="CDD" id="cd07302">
    <property type="entry name" value="CHD"/>
    <property type="match status" value="1"/>
</dbReference>
<dbReference type="PROSITE" id="PS50125">
    <property type="entry name" value="GUANYLATE_CYCLASE_2"/>
    <property type="match status" value="1"/>
</dbReference>
<dbReference type="GO" id="GO:0035556">
    <property type="term" value="P:intracellular signal transduction"/>
    <property type="evidence" value="ECO:0007669"/>
    <property type="project" value="InterPro"/>
</dbReference>
<feature type="transmembrane region" description="Helical" evidence="1">
    <location>
        <begin position="191"/>
        <end position="214"/>
    </location>
</feature>
<name>A0A0F9UNJ2_9ZZZZ</name>